<protein>
    <submittedName>
        <fullName evidence="5">Cna B-type domain-containing protein</fullName>
    </submittedName>
</protein>
<dbReference type="InterPro" id="IPR008454">
    <property type="entry name" value="Collagen-bd_Cna-like_B-typ_dom"/>
</dbReference>
<dbReference type="Pfam" id="PF24558">
    <property type="entry name" value="DUF7604"/>
    <property type="match status" value="1"/>
</dbReference>
<dbReference type="Proteomes" id="UP000775686">
    <property type="component" value="Unassembled WGS sequence"/>
</dbReference>
<keyword evidence="6" id="KW-1185">Reference proteome</keyword>
<dbReference type="SUPFAM" id="SSF49478">
    <property type="entry name" value="Cna protein B-type domain"/>
    <property type="match status" value="3"/>
</dbReference>
<evidence type="ECO:0000259" key="4">
    <source>
        <dbReference type="PROSITE" id="PS50234"/>
    </source>
</evidence>
<dbReference type="SMART" id="SM00327">
    <property type="entry name" value="VWA"/>
    <property type="match status" value="1"/>
</dbReference>
<feature type="compositionally biased region" description="Basic and acidic residues" evidence="1">
    <location>
        <begin position="1090"/>
        <end position="1101"/>
    </location>
</feature>
<dbReference type="InterPro" id="IPR013783">
    <property type="entry name" value="Ig-like_fold"/>
</dbReference>
<dbReference type="PROSITE" id="PS50234">
    <property type="entry name" value="VWFA"/>
    <property type="match status" value="1"/>
</dbReference>
<feature type="signal peptide" evidence="3">
    <location>
        <begin position="1"/>
        <end position="30"/>
    </location>
</feature>
<comment type="caution">
    <text evidence="5">The sequence shown here is derived from an EMBL/GenBank/DDBJ whole genome shotgun (WGS) entry which is preliminary data.</text>
</comment>
<dbReference type="PANTHER" id="PTHR10579:SF43">
    <property type="entry name" value="ZINC FINGER (C3HC4-TYPE RING FINGER) FAMILY PROTEIN"/>
    <property type="match status" value="1"/>
</dbReference>
<evidence type="ECO:0000256" key="2">
    <source>
        <dbReference type="SAM" id="Phobius"/>
    </source>
</evidence>
<proteinExistence type="predicted"/>
<sequence>MKSKRRKRVIASVLCMVLMLSTGMSTLAEADAGTVPAVEETTAAQTTAQETKSTSTDAQTAETETQTQTETETQTETKQTEEAAQTQPEETTAAQPTEEASGGETTQTETDQTAQNTQDQTTSAETSGTETQNEAVETQPEETETTTPTEETQETKEEAGVSPAFNETYENSEVTVKVTADEGIVPEGAELSVTPIVKKEITDQMSEEEKAEAKKINAQYDLTEKKLSEDSDKNKEIMEGFLAYDISFLVDGKEVEPSGDVKVVIDFKKAAVPEGVSEDTDVAVKHLKEDPTADDGVVVENMDEKATVKTTEKAEAKKIELVSNSFSTFTITWEVAWNTVFNITAHYVYIDENGSIRDIPENVHKPSNSAGIELENHREYDLKEYADQIDGYTYREARVDRQNEDAITKIQTSSEGGHGIWGQQTYYYIKYLESTEQTEFTDWLYYRGRFEQNNTSGDIYFVYDYTPSELSIENNIIENGTLDANYTGTQKITSYQWYKSDSRNGEFALVERVNYQNGASNLSDNGDALYPAYDEGARKWYYVEVTLEGGTKIQSAPFQVPYYDELQNGSFENPEYRKNNTYTGGRTPVTMTQVSNEKYKEEGIWQTTGTNRGKDIEILGAGEIIDRDGTDGLSEYYAWKRGQDPKAADGVQFAELNCETAGALYQDVLTIPGTVLNYSLSHRARGTNNNRAEYDTMFLVIMPTKDSQDLNTQSELENELRRLDIDIDGYNRENEENQIVYDQDGILVVRITSDDQDWHNIVTEQYTPQSSMTRFFFMAGSTAAERAGQSNGNTIGNFLDDVWFSQELPPVADDEFSLEIRKEFDGLDTTGIEEVKANIQFVISVKEGDRELSDTEINELFGVGPVIQGENMTSTPEGHIFFSITERKIDTGKTYAVTIEEQKADLNGYQMTSSAKTTVTIGDETPVESDGSSFNLQGKTIAYVTFSNTYERSENKTVSFTKKWDDATNKYGTRPENLQVTLKPTITVDEGGVLTTKELTSADLGGVALTKTISAGSEWKASWDVPVYYEKDGVKVKIDYTVEEGTINSDYVYEATEVREGDGREYTNQFNDEGITQPKTLNQNSSQSDQSKKAAVKEAQKADASSKAADEESALGTPAHNKYIEYNESTGDYTLNLDVTGAQGEASGVDVLFVIDTSGSMAGSWYGGGLLAEVKSLLTKDNGIIDQIFEDEGNVNSVAYVAFSDKSGTETSGWYSDGTAQNLKSAINRLRATGGTNWTYAMQRTSSMLAQRSDNSNEKVVIFLSDGEPTYSIDEDGREYGRGNATRDEYYTEAIAAVNGSQSLKAAQIYSVYLTDGTKDGMQKFASRTGATLKDGTALSTALEEILTTVIPSYKNVVITDTLSEYVDFVDENVTVTKRSANGQETVLSGSQYEATIDGKKITVKLVSGDNSLDNGATYTVSFRVKPNETANEEFAKTGYPHKGDAGTGETSAGKEGFYSNDSAKVTYTVNGEPGNAAYPDPVVQVTTHSLTFSKEWNQPNTIEKQTGNVRLQVTYTDGTKEEIILTAEDNYTFVKTNVPVTRRIASVTETSVFENYTPSYQISADGTSATVINNYSKLTTQTITVQKVWEGDGPKSDVEVVLYRSKNNGDAVEYKQATLTESSDWKVTWEDLPKESSEGGNQETYTYAVREVNTPAGYSSSIRYDFEDTDKTIATITNTYDSNCADENYYIANVLQTEKLTVNKTWEDNDNLSGLRPDDLSIVVNDGKNGRYDVNLSKDEGWQKTLTILKKKDTTFSAEEYLAGNYYTKVDESIESSPTGTTISFVNRLNSKSIIVQKDWHDGKVQDRPTGIQFELQYREMSSDEWKIYGTYNLLEEDRIYNDDGNESRNWARKISGLPVQYEYRVVEKEVPDGYNSNVSQSGDTYTITNTLKWSLKKTDSPEDSSTTPSGLDGAEFELKQSVDSEERLIAKGTSGTDGQVTWTAEAGVELDALNGEYKLYETKAPSGYQRLSQAWTLQFSNGLLTEITYADPDANGYAQLTRSAESGVVITIKNEKLYELPEAGGPGTFGYTIGGVLLLMAGTLILYKLKKGEVLKK</sequence>
<feature type="transmembrane region" description="Helical" evidence="2">
    <location>
        <begin position="2031"/>
        <end position="2049"/>
    </location>
</feature>
<dbReference type="InterPro" id="IPR055384">
    <property type="entry name" value="DUF7604"/>
</dbReference>
<dbReference type="InterPro" id="IPR002035">
    <property type="entry name" value="VWF_A"/>
</dbReference>
<feature type="compositionally biased region" description="Low complexity" evidence="1">
    <location>
        <begin position="40"/>
        <end position="122"/>
    </location>
</feature>
<reference evidence="5 6" key="1">
    <citation type="journal article" date="2021" name="Sci. Rep.">
        <title>The distribution of antibiotic resistance genes in chicken gut microbiota commensals.</title>
        <authorList>
            <person name="Juricova H."/>
            <person name="Matiasovicova J."/>
            <person name="Kubasova T."/>
            <person name="Cejkova D."/>
            <person name="Rychlik I."/>
        </authorList>
    </citation>
    <scope>NUCLEOTIDE SEQUENCE [LARGE SCALE GENOMIC DNA]</scope>
    <source>
        <strain evidence="5 6">An770</strain>
    </source>
</reference>
<dbReference type="InterPro" id="IPR041033">
    <property type="entry name" value="SpaA_PFL_dom_1"/>
</dbReference>
<dbReference type="InterPro" id="IPR051266">
    <property type="entry name" value="CLCR"/>
</dbReference>
<dbReference type="Pfam" id="PF05738">
    <property type="entry name" value="Cna_B"/>
    <property type="match status" value="4"/>
</dbReference>
<feature type="compositionally biased region" description="Polar residues" evidence="1">
    <location>
        <begin position="123"/>
        <end position="136"/>
    </location>
</feature>
<dbReference type="CDD" id="cd00198">
    <property type="entry name" value="vWFA"/>
    <property type="match status" value="1"/>
</dbReference>
<evidence type="ECO:0000313" key="6">
    <source>
        <dbReference type="Proteomes" id="UP000775686"/>
    </source>
</evidence>
<keyword evidence="2" id="KW-1133">Transmembrane helix</keyword>
<gene>
    <name evidence="5" type="ORF">H6A32_13315</name>
</gene>
<organism evidence="5 6">
    <name type="scientific">Drancourtella massiliensis</name>
    <dbReference type="NCBI Taxonomy" id="1632013"/>
    <lineage>
        <taxon>Bacteria</taxon>
        <taxon>Bacillati</taxon>
        <taxon>Bacillota</taxon>
        <taxon>Clostridia</taxon>
        <taxon>Eubacteriales</taxon>
        <taxon>Oscillospiraceae</taxon>
        <taxon>Drancourtella</taxon>
    </lineage>
</organism>
<evidence type="ECO:0000256" key="3">
    <source>
        <dbReference type="SAM" id="SignalP"/>
    </source>
</evidence>
<dbReference type="RefSeq" id="WP_204864579.1">
    <property type="nucleotide sequence ID" value="NZ_JACJKH010000028.1"/>
</dbReference>
<dbReference type="InterPro" id="IPR036465">
    <property type="entry name" value="vWFA_dom_sf"/>
</dbReference>
<dbReference type="Pfam" id="PF17802">
    <property type="entry name" value="SpaA"/>
    <property type="match status" value="1"/>
</dbReference>
<feature type="region of interest" description="Disordered" evidence="1">
    <location>
        <begin position="40"/>
        <end position="170"/>
    </location>
</feature>
<dbReference type="Gene3D" id="2.60.40.1140">
    <property type="entry name" value="Collagen-binding surface protein Cna, B-type domain"/>
    <property type="match status" value="5"/>
</dbReference>
<feature type="region of interest" description="Disordered" evidence="1">
    <location>
        <begin position="1058"/>
        <end position="1120"/>
    </location>
</feature>
<feature type="region of interest" description="Disordered" evidence="1">
    <location>
        <begin position="1437"/>
        <end position="1457"/>
    </location>
</feature>
<dbReference type="CDD" id="cd00222">
    <property type="entry name" value="CollagenBindB"/>
    <property type="match status" value="1"/>
</dbReference>
<accession>A0ABS2EJZ9</accession>
<keyword evidence="2" id="KW-0472">Membrane</keyword>
<feature type="chain" id="PRO_5046502537" evidence="3">
    <location>
        <begin position="31"/>
        <end position="2059"/>
    </location>
</feature>
<keyword evidence="2" id="KW-0812">Transmembrane</keyword>
<keyword evidence="3" id="KW-0732">Signal</keyword>
<feature type="domain" description="VWFA" evidence="4">
    <location>
        <begin position="1150"/>
        <end position="1350"/>
    </location>
</feature>
<evidence type="ECO:0000256" key="1">
    <source>
        <dbReference type="SAM" id="MobiDB-lite"/>
    </source>
</evidence>
<name>A0ABS2EJZ9_9FIRM</name>
<dbReference type="Gene3D" id="3.40.50.410">
    <property type="entry name" value="von Willebrand factor, type A domain"/>
    <property type="match status" value="1"/>
</dbReference>
<dbReference type="EMBL" id="JACJKH010000028">
    <property type="protein sequence ID" value="MBM6745264.1"/>
    <property type="molecule type" value="Genomic_DNA"/>
</dbReference>
<dbReference type="Pfam" id="PF13519">
    <property type="entry name" value="VWA_2"/>
    <property type="match status" value="1"/>
</dbReference>
<evidence type="ECO:0000313" key="5">
    <source>
        <dbReference type="EMBL" id="MBM6745264.1"/>
    </source>
</evidence>
<dbReference type="SUPFAM" id="SSF53300">
    <property type="entry name" value="vWA-like"/>
    <property type="match status" value="1"/>
</dbReference>
<dbReference type="PANTHER" id="PTHR10579">
    <property type="entry name" value="CALCIUM-ACTIVATED CHLORIDE CHANNEL REGULATOR"/>
    <property type="match status" value="1"/>
</dbReference>
<dbReference type="Gene3D" id="2.60.40.10">
    <property type="entry name" value="Immunoglobulins"/>
    <property type="match status" value="1"/>
</dbReference>